<evidence type="ECO:0000256" key="2">
    <source>
        <dbReference type="SAM" id="SignalP"/>
    </source>
</evidence>
<dbReference type="EMBL" id="PDEB01000004">
    <property type="protein sequence ID" value="PEH45008.1"/>
    <property type="molecule type" value="Genomic_DNA"/>
</dbReference>
<feature type="signal peptide" evidence="2">
    <location>
        <begin position="1"/>
        <end position="26"/>
    </location>
</feature>
<keyword evidence="2" id="KW-0732">Signal</keyword>
<proteinExistence type="predicted"/>
<dbReference type="EMBL" id="LEPB01000004">
    <property type="protein sequence ID" value="RCA10930.1"/>
    <property type="molecule type" value="Genomic_DNA"/>
</dbReference>
<keyword evidence="1" id="KW-1133">Transmembrane helix</keyword>
<evidence type="ECO:0000313" key="4">
    <source>
        <dbReference type="EMBL" id="RCA10930.1"/>
    </source>
</evidence>
<feature type="chain" id="PRO_5043164433" description="LPXTG cell wall anchor domain-containing protein" evidence="2">
    <location>
        <begin position="27"/>
        <end position="97"/>
    </location>
</feature>
<dbReference type="Proteomes" id="UP000220669">
    <property type="component" value="Unassembled WGS sequence"/>
</dbReference>
<keyword evidence="1" id="KW-0472">Membrane</keyword>
<evidence type="ECO:0000313" key="3">
    <source>
        <dbReference type="EMBL" id="PEH45008.1"/>
    </source>
</evidence>
<evidence type="ECO:0008006" key="7">
    <source>
        <dbReference type="Google" id="ProtNLM"/>
    </source>
</evidence>
<feature type="transmembrane region" description="Helical" evidence="1">
    <location>
        <begin position="73"/>
        <end position="92"/>
    </location>
</feature>
<comment type="caution">
    <text evidence="4">The sequence shown here is derived from an EMBL/GenBank/DDBJ whole genome shotgun (WGS) entry which is preliminary data.</text>
</comment>
<gene>
    <name evidence="3" type="ORF">CRM96_08290</name>
    <name evidence="4" type="ORF">EA71_01684</name>
</gene>
<evidence type="ECO:0000313" key="5">
    <source>
        <dbReference type="Proteomes" id="UP000220669"/>
    </source>
</evidence>
<evidence type="ECO:0000256" key="1">
    <source>
        <dbReference type="SAM" id="Phobius"/>
    </source>
</evidence>
<organism evidence="4 6">
    <name type="scientific">Enterococcus durans</name>
    <dbReference type="NCBI Taxonomy" id="53345"/>
    <lineage>
        <taxon>Bacteria</taxon>
        <taxon>Bacillati</taxon>
        <taxon>Bacillota</taxon>
        <taxon>Bacilli</taxon>
        <taxon>Lactobacillales</taxon>
        <taxon>Enterococcaceae</taxon>
        <taxon>Enterococcus</taxon>
    </lineage>
</organism>
<name>A0A367CG08_9ENTE</name>
<sequence length="97" mass="10977">MKKQKGIFSVMSLLIFLFLHPSFSYAESVESYRDIPVEGIIGNPSVVKNEPLVSEFISRNTFPKLFEVTGSTTVLSILGILLVMIVIDICWIRRNNQ</sequence>
<reference evidence="3 5" key="2">
    <citation type="submission" date="2017-09" db="EMBL/GenBank/DDBJ databases">
        <title>FDA dAtabase for Regulatory Grade micrObial Sequences (FDA-ARGOS): Supporting development and validation of Infectious Disease Dx tests.</title>
        <authorList>
            <person name="Minogue T."/>
            <person name="Wolcott M."/>
            <person name="Wasieloski L."/>
            <person name="Aguilar W."/>
            <person name="Moore D."/>
            <person name="Tallon L.J."/>
            <person name="Sadzewicz L."/>
            <person name="Ott S."/>
            <person name="Zhao X."/>
            <person name="Nagaraj S."/>
            <person name="Vavikolanu K."/>
            <person name="Aluvathingal J."/>
            <person name="Nadendla S."/>
            <person name="Sichtig H."/>
        </authorList>
    </citation>
    <scope>NUCLEOTIDE SEQUENCE [LARGE SCALE GENOMIC DNA]</scope>
    <source>
        <strain evidence="3 5">FDAARGOS_396</strain>
    </source>
</reference>
<dbReference type="AlphaFoldDB" id="A0A367CG08"/>
<evidence type="ECO:0000313" key="6">
    <source>
        <dbReference type="Proteomes" id="UP000252797"/>
    </source>
</evidence>
<dbReference type="Proteomes" id="UP000252797">
    <property type="component" value="Unassembled WGS sequence"/>
</dbReference>
<protein>
    <recommendedName>
        <fullName evidence="7">LPXTG cell wall anchor domain-containing protein</fullName>
    </recommendedName>
</protein>
<reference evidence="4 6" key="1">
    <citation type="submission" date="2015-06" db="EMBL/GenBank/DDBJ databases">
        <title>The Genome Sequence of Enterococcus durans 4EA1.</title>
        <authorList>
            <consortium name="The Broad Institute Genomics Platform"/>
            <consortium name="The Broad Institute Genome Sequencing Center for Infectious Disease"/>
            <person name="Earl A.M."/>
            <person name="Van Tyne D."/>
            <person name="Lebreton F."/>
            <person name="Saavedra J.T."/>
            <person name="Gilmore M.S."/>
            <person name="Manson Mcguire A."/>
            <person name="Clock S."/>
            <person name="Crupain M."/>
            <person name="Rangan U."/>
            <person name="Young S."/>
            <person name="Abouelleil A."/>
            <person name="Cao P."/>
            <person name="Chapman S.B."/>
            <person name="Griggs A."/>
            <person name="Priest M."/>
            <person name="Shea T."/>
            <person name="Wortman J."/>
            <person name="Nusbaum C."/>
            <person name="Birren B."/>
        </authorList>
    </citation>
    <scope>NUCLEOTIDE SEQUENCE [LARGE SCALE GENOMIC DNA]</scope>
    <source>
        <strain evidence="4 6">4EA1</strain>
    </source>
</reference>
<accession>A0A367CG08</accession>
<dbReference type="RefSeq" id="WP_005875895.1">
    <property type="nucleotide sequence ID" value="NZ_CABGIQ010000018.1"/>
</dbReference>
<keyword evidence="1" id="KW-0812">Transmembrane</keyword>